<proteinExistence type="predicted"/>
<dbReference type="PANTHER" id="PTHR33710">
    <property type="entry name" value="BNAC02G09200D PROTEIN"/>
    <property type="match status" value="1"/>
</dbReference>
<reference evidence="2" key="2">
    <citation type="journal article" date="2024" name="Plant">
        <title>Genomic evolution and insights into agronomic trait innovations of Sesamum species.</title>
        <authorList>
            <person name="Miao H."/>
            <person name="Wang L."/>
            <person name="Qu L."/>
            <person name="Liu H."/>
            <person name="Sun Y."/>
            <person name="Le M."/>
            <person name="Wang Q."/>
            <person name="Wei S."/>
            <person name="Zheng Y."/>
            <person name="Lin W."/>
            <person name="Duan Y."/>
            <person name="Cao H."/>
            <person name="Xiong S."/>
            <person name="Wang X."/>
            <person name="Wei L."/>
            <person name="Li C."/>
            <person name="Ma Q."/>
            <person name="Ju M."/>
            <person name="Zhao R."/>
            <person name="Li G."/>
            <person name="Mu C."/>
            <person name="Tian Q."/>
            <person name="Mei H."/>
            <person name="Zhang T."/>
            <person name="Gao T."/>
            <person name="Zhang H."/>
        </authorList>
    </citation>
    <scope>NUCLEOTIDE SEQUENCE</scope>
    <source>
        <strain evidence="2">KEN1</strain>
    </source>
</reference>
<organism evidence="2">
    <name type="scientific">Sesamum latifolium</name>
    <dbReference type="NCBI Taxonomy" id="2727402"/>
    <lineage>
        <taxon>Eukaryota</taxon>
        <taxon>Viridiplantae</taxon>
        <taxon>Streptophyta</taxon>
        <taxon>Embryophyta</taxon>
        <taxon>Tracheophyta</taxon>
        <taxon>Spermatophyta</taxon>
        <taxon>Magnoliopsida</taxon>
        <taxon>eudicotyledons</taxon>
        <taxon>Gunneridae</taxon>
        <taxon>Pentapetalae</taxon>
        <taxon>asterids</taxon>
        <taxon>lamiids</taxon>
        <taxon>Lamiales</taxon>
        <taxon>Pedaliaceae</taxon>
        <taxon>Sesamum</taxon>
    </lineage>
</organism>
<accession>A0AAW2X2U4</accession>
<reference evidence="2" key="1">
    <citation type="submission" date="2020-06" db="EMBL/GenBank/DDBJ databases">
        <authorList>
            <person name="Li T."/>
            <person name="Hu X."/>
            <person name="Zhang T."/>
            <person name="Song X."/>
            <person name="Zhang H."/>
            <person name="Dai N."/>
            <person name="Sheng W."/>
            <person name="Hou X."/>
            <person name="Wei L."/>
        </authorList>
    </citation>
    <scope>NUCLEOTIDE SEQUENCE</scope>
    <source>
        <strain evidence="2">KEN1</strain>
        <tissue evidence="2">Leaf</tissue>
    </source>
</reference>
<sequence length="289" mass="33431">MLKFYNNLYNRGWAPPDSSSLEGPYSASQAWLGFLSETKCKSRRCEQIKNLVNYNGIGVDSMGKGGACFSYGSEECLDRWRFRGFYGYPEVGQRKEDWSLLRRLAHHSVRPWICTGDFNEILEQHEKQRALPRASWQMRDFRECLADCGLQDMGCEGDRFTWCNKREEPYTVRARLDRACSNAGGSDLFPLAFVSHEDVSCSDHSPIWISLDGVRPQDIKHKKRRFRFEAAWTSAPECKDVIAQAWSLPHKSLNDNIQATRQRLSHWDKESFGNIRWKLKQLDGKFAGN</sequence>
<dbReference type="SUPFAM" id="SSF56219">
    <property type="entry name" value="DNase I-like"/>
    <property type="match status" value="1"/>
</dbReference>
<dbReference type="InterPro" id="IPR005135">
    <property type="entry name" value="Endo/exonuclease/phosphatase"/>
</dbReference>
<dbReference type="Pfam" id="PF03372">
    <property type="entry name" value="Exo_endo_phos"/>
    <property type="match status" value="1"/>
</dbReference>
<dbReference type="Gene3D" id="3.60.10.10">
    <property type="entry name" value="Endonuclease/exonuclease/phosphatase"/>
    <property type="match status" value="1"/>
</dbReference>
<dbReference type="GO" id="GO:0003824">
    <property type="term" value="F:catalytic activity"/>
    <property type="evidence" value="ECO:0007669"/>
    <property type="project" value="InterPro"/>
</dbReference>
<protein>
    <recommendedName>
        <fullName evidence="1">Endonuclease/exonuclease/phosphatase domain-containing protein</fullName>
    </recommendedName>
</protein>
<dbReference type="EMBL" id="JACGWN010000005">
    <property type="protein sequence ID" value="KAL0448459.1"/>
    <property type="molecule type" value="Genomic_DNA"/>
</dbReference>
<dbReference type="PANTHER" id="PTHR33710:SF77">
    <property type="entry name" value="DNASE I-LIKE SUPERFAMILY PROTEIN"/>
    <property type="match status" value="1"/>
</dbReference>
<evidence type="ECO:0000259" key="1">
    <source>
        <dbReference type="Pfam" id="PF03372"/>
    </source>
</evidence>
<comment type="caution">
    <text evidence="2">The sequence shown here is derived from an EMBL/GenBank/DDBJ whole genome shotgun (WGS) entry which is preliminary data.</text>
</comment>
<name>A0AAW2X2U4_9LAMI</name>
<dbReference type="InterPro" id="IPR036691">
    <property type="entry name" value="Endo/exonu/phosph_ase_sf"/>
</dbReference>
<dbReference type="AlphaFoldDB" id="A0AAW2X2U4"/>
<gene>
    <name evidence="2" type="ORF">Slati_1402300</name>
</gene>
<feature type="domain" description="Endonuclease/exonuclease/phosphatase" evidence="1">
    <location>
        <begin position="62"/>
        <end position="204"/>
    </location>
</feature>
<evidence type="ECO:0000313" key="2">
    <source>
        <dbReference type="EMBL" id="KAL0448459.1"/>
    </source>
</evidence>